<proteinExistence type="predicted"/>
<evidence type="ECO:0000256" key="1">
    <source>
        <dbReference type="SAM" id="Coils"/>
    </source>
</evidence>
<dbReference type="EMBL" id="BART01027027">
    <property type="protein sequence ID" value="GAG90190.1"/>
    <property type="molecule type" value="Genomic_DNA"/>
</dbReference>
<gene>
    <name evidence="2" type="ORF">S01H4_48020</name>
</gene>
<dbReference type="AlphaFoldDB" id="X1B544"/>
<keyword evidence="1" id="KW-0175">Coiled coil</keyword>
<accession>X1B544</accession>
<comment type="caution">
    <text evidence="2">The sequence shown here is derived from an EMBL/GenBank/DDBJ whole genome shotgun (WGS) entry which is preliminary data.</text>
</comment>
<evidence type="ECO:0000313" key="2">
    <source>
        <dbReference type="EMBL" id="GAG90190.1"/>
    </source>
</evidence>
<organism evidence="2">
    <name type="scientific">marine sediment metagenome</name>
    <dbReference type="NCBI Taxonomy" id="412755"/>
    <lineage>
        <taxon>unclassified sequences</taxon>
        <taxon>metagenomes</taxon>
        <taxon>ecological metagenomes</taxon>
    </lineage>
</organism>
<sequence>MEYVNYIALACSFVALALSIIAGARVGKFERSTADTDWETLANLTGDIAALKRTAQTLNNRLNGMNKAVVPQDQIIQQMIEHQNVEQIRRGG</sequence>
<reference evidence="2" key="1">
    <citation type="journal article" date="2014" name="Front. Microbiol.">
        <title>High frequency of phylogenetically diverse reductive dehalogenase-homologous genes in deep subseafloor sedimentary metagenomes.</title>
        <authorList>
            <person name="Kawai M."/>
            <person name="Futagami T."/>
            <person name="Toyoda A."/>
            <person name="Takaki Y."/>
            <person name="Nishi S."/>
            <person name="Hori S."/>
            <person name="Arai W."/>
            <person name="Tsubouchi T."/>
            <person name="Morono Y."/>
            <person name="Uchiyama I."/>
            <person name="Ito T."/>
            <person name="Fujiyama A."/>
            <person name="Inagaki F."/>
            <person name="Takami H."/>
        </authorList>
    </citation>
    <scope>NUCLEOTIDE SEQUENCE</scope>
    <source>
        <strain evidence="2">Expedition CK06-06</strain>
    </source>
</reference>
<protein>
    <submittedName>
        <fullName evidence="2">Uncharacterized protein</fullName>
    </submittedName>
</protein>
<feature type="coiled-coil region" evidence="1">
    <location>
        <begin position="41"/>
        <end position="68"/>
    </location>
</feature>
<name>X1B544_9ZZZZ</name>